<organism evidence="2 3">
    <name type="scientific">Eumeta variegata</name>
    <name type="common">Bagworm moth</name>
    <name type="synonym">Eumeta japonica</name>
    <dbReference type="NCBI Taxonomy" id="151549"/>
    <lineage>
        <taxon>Eukaryota</taxon>
        <taxon>Metazoa</taxon>
        <taxon>Ecdysozoa</taxon>
        <taxon>Arthropoda</taxon>
        <taxon>Hexapoda</taxon>
        <taxon>Insecta</taxon>
        <taxon>Pterygota</taxon>
        <taxon>Neoptera</taxon>
        <taxon>Endopterygota</taxon>
        <taxon>Lepidoptera</taxon>
        <taxon>Glossata</taxon>
        <taxon>Ditrysia</taxon>
        <taxon>Tineoidea</taxon>
        <taxon>Psychidae</taxon>
        <taxon>Oiketicinae</taxon>
        <taxon>Eumeta</taxon>
    </lineage>
</organism>
<dbReference type="AlphaFoldDB" id="A0A4C1SDS3"/>
<evidence type="ECO:0000313" key="3">
    <source>
        <dbReference type="Proteomes" id="UP000299102"/>
    </source>
</evidence>
<proteinExistence type="predicted"/>
<protein>
    <submittedName>
        <fullName evidence="2">Uncharacterized protein</fullName>
    </submittedName>
</protein>
<sequence>MEEHSPRPPISGAHHHVQRWAFAHSEISSESVLNAGAERGPEFAGGTMRTPSGDSCITGASVGRSGNFVMATK</sequence>
<keyword evidence="3" id="KW-1185">Reference proteome</keyword>
<comment type="caution">
    <text evidence="2">The sequence shown here is derived from an EMBL/GenBank/DDBJ whole genome shotgun (WGS) entry which is preliminary data.</text>
</comment>
<evidence type="ECO:0000256" key="1">
    <source>
        <dbReference type="SAM" id="MobiDB-lite"/>
    </source>
</evidence>
<feature type="region of interest" description="Disordered" evidence="1">
    <location>
        <begin position="37"/>
        <end position="58"/>
    </location>
</feature>
<dbReference type="Proteomes" id="UP000299102">
    <property type="component" value="Unassembled WGS sequence"/>
</dbReference>
<gene>
    <name evidence="2" type="ORF">EVAR_902_1</name>
</gene>
<accession>A0A4C1SDS3</accession>
<reference evidence="2 3" key="1">
    <citation type="journal article" date="2019" name="Commun. Biol.">
        <title>The bagworm genome reveals a unique fibroin gene that provides high tensile strength.</title>
        <authorList>
            <person name="Kono N."/>
            <person name="Nakamura H."/>
            <person name="Ohtoshi R."/>
            <person name="Tomita M."/>
            <person name="Numata K."/>
            <person name="Arakawa K."/>
        </authorList>
    </citation>
    <scope>NUCLEOTIDE SEQUENCE [LARGE SCALE GENOMIC DNA]</scope>
</reference>
<name>A0A4C1SDS3_EUMVA</name>
<dbReference type="EMBL" id="BGZK01000005">
    <property type="protein sequence ID" value="GBP00309.1"/>
    <property type="molecule type" value="Genomic_DNA"/>
</dbReference>
<evidence type="ECO:0000313" key="2">
    <source>
        <dbReference type="EMBL" id="GBP00309.1"/>
    </source>
</evidence>